<name>A0A1U7H3H6_9CYAN</name>
<proteinExistence type="inferred from homology"/>
<feature type="domain" description="Ferritin/DPS" evidence="2">
    <location>
        <begin position="28"/>
        <end position="168"/>
    </location>
</feature>
<evidence type="ECO:0000259" key="2">
    <source>
        <dbReference type="Pfam" id="PF00210"/>
    </source>
</evidence>
<accession>A0A1U7H3H6</accession>
<dbReference type="InterPro" id="IPR012347">
    <property type="entry name" value="Ferritin-like"/>
</dbReference>
<comment type="similarity">
    <text evidence="1">Belongs to the Dps family.</text>
</comment>
<dbReference type="NCBIfam" id="NF006975">
    <property type="entry name" value="PRK09448.1"/>
    <property type="match status" value="1"/>
</dbReference>
<organism evidence="3 4">
    <name type="scientific">Fischerella major NIES-592</name>
    <dbReference type="NCBI Taxonomy" id="210994"/>
    <lineage>
        <taxon>Bacteria</taxon>
        <taxon>Bacillati</taxon>
        <taxon>Cyanobacteriota</taxon>
        <taxon>Cyanophyceae</taxon>
        <taxon>Nostocales</taxon>
        <taxon>Hapalosiphonaceae</taxon>
        <taxon>Fischerella</taxon>
    </lineage>
</organism>
<dbReference type="SUPFAM" id="SSF47240">
    <property type="entry name" value="Ferritin-like"/>
    <property type="match status" value="1"/>
</dbReference>
<evidence type="ECO:0000313" key="3">
    <source>
        <dbReference type="EMBL" id="OKH15707.1"/>
    </source>
</evidence>
<dbReference type="PANTHER" id="PTHR42932">
    <property type="entry name" value="GENERAL STRESS PROTEIN 20U"/>
    <property type="match status" value="1"/>
</dbReference>
<dbReference type="CDD" id="cd01043">
    <property type="entry name" value="DPS"/>
    <property type="match status" value="1"/>
</dbReference>
<sequence>MNGSSEPCGKRLDTYEISLPLQVRAQLIDILNQTLATTIDLKTQIKQAYWNVDITNSHNLHELFNEIAVELDLYIDLLAQRVTTLGGLAIGTARSAAGLSVLPEYPLHIVEGKDHVSSIAERLAIYGNLLWENIDRTAVLGDADTAYLYAEVSMVVDKRLWFLDAHLVNSVLQVSNQLAEYN</sequence>
<dbReference type="InterPro" id="IPR008331">
    <property type="entry name" value="Ferritin_DPS_dom"/>
</dbReference>
<protein>
    <submittedName>
        <fullName evidence="3">DNA starvation/stationary phase protection protein Dps</fullName>
    </submittedName>
</protein>
<dbReference type="Pfam" id="PF00210">
    <property type="entry name" value="Ferritin"/>
    <property type="match status" value="1"/>
</dbReference>
<dbReference type="AlphaFoldDB" id="A0A1U7H3H6"/>
<dbReference type="InterPro" id="IPR009078">
    <property type="entry name" value="Ferritin-like_SF"/>
</dbReference>
<keyword evidence="4" id="KW-1185">Reference proteome</keyword>
<dbReference type="GO" id="GO:0008199">
    <property type="term" value="F:ferric iron binding"/>
    <property type="evidence" value="ECO:0007669"/>
    <property type="project" value="InterPro"/>
</dbReference>
<dbReference type="RefSeq" id="WP_062243781.1">
    <property type="nucleotide sequence ID" value="NZ_MRCA01000002.1"/>
</dbReference>
<reference evidence="3 4" key="1">
    <citation type="submission" date="2016-11" db="EMBL/GenBank/DDBJ databases">
        <title>Draft Genome Sequences of Nine Cyanobacterial Strains from Diverse Habitats.</title>
        <authorList>
            <person name="Zhu T."/>
            <person name="Hou S."/>
            <person name="Lu X."/>
            <person name="Hess W.R."/>
        </authorList>
    </citation>
    <scope>NUCLEOTIDE SEQUENCE [LARGE SCALE GENOMIC DNA]</scope>
    <source>
        <strain evidence="3 4">NIES-592</strain>
    </source>
</reference>
<dbReference type="Gene3D" id="1.20.1260.10">
    <property type="match status" value="1"/>
</dbReference>
<evidence type="ECO:0000313" key="4">
    <source>
        <dbReference type="Proteomes" id="UP000186391"/>
    </source>
</evidence>
<dbReference type="Proteomes" id="UP000186391">
    <property type="component" value="Unassembled WGS sequence"/>
</dbReference>
<evidence type="ECO:0000256" key="1">
    <source>
        <dbReference type="ARBA" id="ARBA00009497"/>
    </source>
</evidence>
<dbReference type="InterPro" id="IPR002177">
    <property type="entry name" value="DPS_DNA-bd"/>
</dbReference>
<comment type="caution">
    <text evidence="3">The sequence shown here is derived from an EMBL/GenBank/DDBJ whole genome shotgun (WGS) entry which is preliminary data.</text>
</comment>
<gene>
    <name evidence="3" type="ORF">NIES592_06425</name>
</gene>
<dbReference type="OrthoDB" id="9797023at2"/>
<dbReference type="PANTHER" id="PTHR42932:SF3">
    <property type="entry name" value="DNA PROTECTION DURING STARVATION PROTEIN"/>
    <property type="match status" value="1"/>
</dbReference>
<dbReference type="PIRSF" id="PIRSF005900">
    <property type="entry name" value="Dps"/>
    <property type="match status" value="1"/>
</dbReference>
<dbReference type="EMBL" id="MRCA01000002">
    <property type="protein sequence ID" value="OKH15707.1"/>
    <property type="molecule type" value="Genomic_DNA"/>
</dbReference>